<keyword evidence="2" id="KW-0812">Transmembrane</keyword>
<organism evidence="3 4">
    <name type="scientific">Candidatus Dojkabacteria bacterium</name>
    <dbReference type="NCBI Taxonomy" id="2099670"/>
    <lineage>
        <taxon>Bacteria</taxon>
        <taxon>Candidatus Dojkabacteria</taxon>
    </lineage>
</organism>
<evidence type="ECO:0000313" key="3">
    <source>
        <dbReference type="EMBL" id="TXG77459.1"/>
    </source>
</evidence>
<feature type="transmembrane region" description="Helical" evidence="2">
    <location>
        <begin position="100"/>
        <end position="124"/>
    </location>
</feature>
<feature type="region of interest" description="Disordered" evidence="1">
    <location>
        <begin position="39"/>
        <end position="58"/>
    </location>
</feature>
<evidence type="ECO:0000313" key="4">
    <source>
        <dbReference type="Proteomes" id="UP000321026"/>
    </source>
</evidence>
<reference evidence="3 4" key="1">
    <citation type="submission" date="2018-09" db="EMBL/GenBank/DDBJ databases">
        <title>Metagenome Assembled Genomes from an Advanced Water Purification Facility.</title>
        <authorList>
            <person name="Stamps B.W."/>
            <person name="Spear J.R."/>
        </authorList>
    </citation>
    <scope>NUCLEOTIDE SEQUENCE [LARGE SCALE GENOMIC DNA]</scope>
    <source>
        <strain evidence="3">Bin_63_2</strain>
    </source>
</reference>
<protein>
    <submittedName>
        <fullName evidence="3">Uncharacterized protein</fullName>
    </submittedName>
</protein>
<evidence type="ECO:0000256" key="2">
    <source>
        <dbReference type="SAM" id="Phobius"/>
    </source>
</evidence>
<keyword evidence="2" id="KW-0472">Membrane</keyword>
<dbReference type="Proteomes" id="UP000321026">
    <property type="component" value="Unassembled WGS sequence"/>
</dbReference>
<name>A0A5C7J7J6_9BACT</name>
<proteinExistence type="predicted"/>
<gene>
    <name evidence="3" type="ORF">E6Q11_02735</name>
</gene>
<accession>A0A5C7J7J6</accession>
<feature type="transmembrane region" description="Helical" evidence="2">
    <location>
        <begin position="130"/>
        <end position="148"/>
    </location>
</feature>
<dbReference type="EMBL" id="SSDS01000045">
    <property type="protein sequence ID" value="TXG77459.1"/>
    <property type="molecule type" value="Genomic_DNA"/>
</dbReference>
<evidence type="ECO:0000256" key="1">
    <source>
        <dbReference type="SAM" id="MobiDB-lite"/>
    </source>
</evidence>
<comment type="caution">
    <text evidence="3">The sequence shown here is derived from an EMBL/GenBank/DDBJ whole genome shotgun (WGS) entry which is preliminary data.</text>
</comment>
<dbReference type="AlphaFoldDB" id="A0A5C7J7J6"/>
<keyword evidence="2" id="KW-1133">Transmembrane helix</keyword>
<sequence length="197" mass="21875">MTKRQNTPVEIEIDQGYERRVMALEAAPHGHVTDYAIEPARPERRPQPPASWVPGPTQTARVQRVQPAQIMRAVETLQQPVQRVDDGETVSERSTPVQRALSVGIVAGMFVIVALIVCFAFWLAGAPDSVTYIMFGAAVVLATLLVYFDSNKHSPTGVERFKASQYTKIRLAEIDSDEAVSMAKIQLLRDMAKELEQ</sequence>